<protein>
    <submittedName>
        <fullName evidence="1">Uncharacterized protein</fullName>
    </submittedName>
</protein>
<evidence type="ECO:0000313" key="1">
    <source>
        <dbReference type="EMBL" id="KAF9070574.1"/>
    </source>
</evidence>
<sequence>MMSQAESRLPSTFLLLARELRDQIYDYLLFMRIASPPYPFTATALTQSDRMYNWYWPGQVSPSRGSCFGIFYSCRQVYAELLSSLERHGKKGLNFEIKLSMLYIPLPNPGGWPYMFRSPVWPTWIVLPLCRYPKLQLHTHDSHLSTGNTPPPAVHVNSQCQDLHVSLDVQADSNYRWLDNGGLADLPRALFTMLAKFLLQGPMGLCRPRGASIDMWDIDTLHIDIVGTGSTFCDPVSGSLHTVPHEVVEHAETSLTMHLERLCTSGALSGRVRVVRLAREGEVHREWFVEEGESLSPRAKRDWADNGWVVERDVDIVPMRRLSTSSVLDLRIGSGTGRSGEAAGWRHRTRKLCCVVQ</sequence>
<organism evidence="1 2">
    <name type="scientific">Rhodocollybia butyracea</name>
    <dbReference type="NCBI Taxonomy" id="206335"/>
    <lineage>
        <taxon>Eukaryota</taxon>
        <taxon>Fungi</taxon>
        <taxon>Dikarya</taxon>
        <taxon>Basidiomycota</taxon>
        <taxon>Agaricomycotina</taxon>
        <taxon>Agaricomycetes</taxon>
        <taxon>Agaricomycetidae</taxon>
        <taxon>Agaricales</taxon>
        <taxon>Marasmiineae</taxon>
        <taxon>Omphalotaceae</taxon>
        <taxon>Rhodocollybia</taxon>
    </lineage>
</organism>
<comment type="caution">
    <text evidence="1">The sequence shown here is derived from an EMBL/GenBank/DDBJ whole genome shotgun (WGS) entry which is preliminary data.</text>
</comment>
<gene>
    <name evidence="1" type="ORF">BDP27DRAFT_1323507</name>
</gene>
<reference evidence="1" key="1">
    <citation type="submission" date="2020-11" db="EMBL/GenBank/DDBJ databases">
        <authorList>
            <consortium name="DOE Joint Genome Institute"/>
            <person name="Ahrendt S."/>
            <person name="Riley R."/>
            <person name="Andreopoulos W."/>
            <person name="Labutti K."/>
            <person name="Pangilinan J."/>
            <person name="Ruiz-Duenas F.J."/>
            <person name="Barrasa J.M."/>
            <person name="Sanchez-Garcia M."/>
            <person name="Camarero S."/>
            <person name="Miyauchi S."/>
            <person name="Serrano A."/>
            <person name="Linde D."/>
            <person name="Babiker R."/>
            <person name="Drula E."/>
            <person name="Ayuso-Fernandez I."/>
            <person name="Pacheco R."/>
            <person name="Padilla G."/>
            <person name="Ferreira P."/>
            <person name="Barriuso J."/>
            <person name="Kellner H."/>
            <person name="Castanera R."/>
            <person name="Alfaro M."/>
            <person name="Ramirez L."/>
            <person name="Pisabarro A.G."/>
            <person name="Kuo A."/>
            <person name="Tritt A."/>
            <person name="Lipzen A."/>
            <person name="He G."/>
            <person name="Yan M."/>
            <person name="Ng V."/>
            <person name="Cullen D."/>
            <person name="Martin F."/>
            <person name="Rosso M.-N."/>
            <person name="Henrissat B."/>
            <person name="Hibbett D."/>
            <person name="Martinez A.T."/>
            <person name="Grigoriev I.V."/>
        </authorList>
    </citation>
    <scope>NUCLEOTIDE SEQUENCE</scope>
    <source>
        <strain evidence="1">AH 40177</strain>
    </source>
</reference>
<dbReference type="EMBL" id="JADNRY010000039">
    <property type="protein sequence ID" value="KAF9070574.1"/>
    <property type="molecule type" value="Genomic_DNA"/>
</dbReference>
<proteinExistence type="predicted"/>
<dbReference type="AlphaFoldDB" id="A0A9P5PQZ8"/>
<name>A0A9P5PQZ8_9AGAR</name>
<keyword evidence="2" id="KW-1185">Reference proteome</keyword>
<dbReference type="Proteomes" id="UP000772434">
    <property type="component" value="Unassembled WGS sequence"/>
</dbReference>
<evidence type="ECO:0000313" key="2">
    <source>
        <dbReference type="Proteomes" id="UP000772434"/>
    </source>
</evidence>
<dbReference type="OrthoDB" id="2819093at2759"/>
<accession>A0A9P5PQZ8</accession>